<dbReference type="EMBL" id="PZPL01000001">
    <property type="protein sequence ID" value="PTL73146.1"/>
    <property type="molecule type" value="Genomic_DNA"/>
</dbReference>
<evidence type="ECO:0000313" key="1">
    <source>
        <dbReference type="EMBL" id="PTL73146.1"/>
    </source>
</evidence>
<name>A0A2T4UUE8_9MICO</name>
<dbReference type="AlphaFoldDB" id="A0A2T4UUE8"/>
<gene>
    <name evidence="1" type="ORF">C1I63_09975</name>
</gene>
<proteinExistence type="predicted"/>
<dbReference type="RefSeq" id="WP_056866578.1">
    <property type="nucleotide sequence ID" value="NZ_PZPL01000001.1"/>
</dbReference>
<comment type="caution">
    <text evidence="1">The sequence shown here is derived from an EMBL/GenBank/DDBJ whole genome shotgun (WGS) entry which is preliminary data.</text>
</comment>
<accession>A0A2T4UUE8</accession>
<sequence>MAISRTTRTALDLIDSLRVPGAIDPRLARQVADSLRQLLEAGTFGPSDRALRRRSRQLRRGSALY</sequence>
<organism evidence="1 2">
    <name type="scientific">Rathayibacter caricis DSM 15933</name>
    <dbReference type="NCBI Taxonomy" id="1328867"/>
    <lineage>
        <taxon>Bacteria</taxon>
        <taxon>Bacillati</taxon>
        <taxon>Actinomycetota</taxon>
        <taxon>Actinomycetes</taxon>
        <taxon>Micrococcales</taxon>
        <taxon>Microbacteriaceae</taxon>
        <taxon>Rathayibacter</taxon>
    </lineage>
</organism>
<evidence type="ECO:0000313" key="2">
    <source>
        <dbReference type="Proteomes" id="UP000241085"/>
    </source>
</evidence>
<dbReference type="Proteomes" id="UP000241085">
    <property type="component" value="Unassembled WGS sequence"/>
</dbReference>
<keyword evidence="2" id="KW-1185">Reference proteome</keyword>
<protein>
    <submittedName>
        <fullName evidence="1">Uncharacterized protein</fullName>
    </submittedName>
</protein>
<reference evidence="1 2" key="1">
    <citation type="submission" date="2018-03" db="EMBL/GenBank/DDBJ databases">
        <title>Bacteriophage NCPPB3778 and a type I-E CRISPR drive the evolution of the US Biological Select Agent, Rathayibacter toxicus.</title>
        <authorList>
            <person name="Davis E.W.II."/>
            <person name="Tabima J.F."/>
            <person name="Weisberg A.J."/>
            <person name="Dantas Lopes L."/>
            <person name="Wiseman M.S."/>
            <person name="Wiseman M.S."/>
            <person name="Pupko T."/>
            <person name="Belcher M.S."/>
            <person name="Sechler A.J."/>
            <person name="Tancos M.A."/>
            <person name="Schroeder B.K."/>
            <person name="Murray T.D."/>
            <person name="Luster D.G."/>
            <person name="Schneider W.L."/>
            <person name="Rogers E."/>
            <person name="Andreote F.D."/>
            <person name="Grunwald N.J."/>
            <person name="Putnam M.L."/>
            <person name="Chang J.H."/>
        </authorList>
    </citation>
    <scope>NUCLEOTIDE SEQUENCE [LARGE SCALE GENOMIC DNA]</scope>
    <source>
        <strain evidence="1 2">DSM 15933</strain>
    </source>
</reference>